<organism evidence="1 2">
    <name type="scientific">Streptococcus dysgalactiae</name>
    <dbReference type="NCBI Taxonomy" id="1334"/>
    <lineage>
        <taxon>Bacteria</taxon>
        <taxon>Bacillati</taxon>
        <taxon>Bacillota</taxon>
        <taxon>Bacilli</taxon>
        <taxon>Lactobacillales</taxon>
        <taxon>Streptococcaceae</taxon>
        <taxon>Streptococcus</taxon>
    </lineage>
</organism>
<protein>
    <submittedName>
        <fullName evidence="1">CotH protein</fullName>
    </submittedName>
</protein>
<dbReference type="InterPro" id="IPR014867">
    <property type="entry name" value="Spore_coat_CotH_CotH2/3/7"/>
</dbReference>
<gene>
    <name evidence="1" type="ORF">NCTC7982_01247</name>
</gene>
<dbReference type="AlphaFoldDB" id="A0A9X9QQ90"/>
<dbReference type="Pfam" id="PF08757">
    <property type="entry name" value="CotH"/>
    <property type="match status" value="1"/>
</dbReference>
<name>A0A9X9QQ90_STRDY</name>
<sequence>MITSILSAKVMKSMGDMMRGKVIYVATLIGLCLVIVLSVGLPKQHHPRIHHHQVGVRPTKQFGKTLHTHLPIVTLETNHQPIPLVIKEKGEYIKDKDSIPATIALRDQINRSHHLDEKPRVTSKALVAYRGNSSRYFDKKSLKVKFVTSTLEKKEHAFAGMSRDSEWVLHGPFLDRSLVRNYLSYNIAGEVMDYAPNVRYCELIVNKVYQGIYLAVESIEQGKKRIDIEKSDKKANKTPYIVAWDREHKAKQKLDHYLHYSYQAGVSAMDVTYPSQKRLTLGQLDFITKDISRIEKMLYSYDFHQYPRYLDRQSFADYFILNELFRNVDAGKFSTYLYKDLRGKVKLAVWDFNNAFDNQIESKVDEVDFTLTDVPWFSMLMKDKEFVELVIDRYRQLRQGVLATDYLTAYIDNTIAFLGPAIQRNNAKWGYVYQLNHPDSKNYLLPLDRNMTSYEESVEQLKEFIRRRGRWLDKHIETLYQYSAPSKNANTILE</sequence>
<reference evidence="1 2" key="1">
    <citation type="submission" date="2019-05" db="EMBL/GenBank/DDBJ databases">
        <authorList>
            <consortium name="Pathogen Informatics"/>
        </authorList>
    </citation>
    <scope>NUCLEOTIDE SEQUENCE [LARGE SCALE GENOMIC DNA]</scope>
    <source>
        <strain evidence="1 2">NCTC7982</strain>
    </source>
</reference>
<dbReference type="EMBL" id="CABEIM010000003">
    <property type="protein sequence ID" value="VTS80922.1"/>
    <property type="molecule type" value="Genomic_DNA"/>
</dbReference>
<proteinExistence type="predicted"/>
<evidence type="ECO:0000313" key="1">
    <source>
        <dbReference type="EMBL" id="VTS80922.1"/>
    </source>
</evidence>
<dbReference type="Proteomes" id="UP000373301">
    <property type="component" value="Unassembled WGS sequence"/>
</dbReference>
<accession>A0A9X9QQ90</accession>
<evidence type="ECO:0000313" key="2">
    <source>
        <dbReference type="Proteomes" id="UP000373301"/>
    </source>
</evidence>
<comment type="caution">
    <text evidence="1">The sequence shown here is derived from an EMBL/GenBank/DDBJ whole genome shotgun (WGS) entry which is preliminary data.</text>
</comment>